<keyword evidence="4" id="KW-1185">Reference proteome</keyword>
<accession>A0ABU9VV16</accession>
<dbReference type="Gene3D" id="3.30.457.10">
    <property type="entry name" value="Copper amine oxidase-like, N-terminal domain"/>
    <property type="match status" value="1"/>
</dbReference>
<dbReference type="Proteomes" id="UP001407405">
    <property type="component" value="Unassembled WGS sequence"/>
</dbReference>
<dbReference type="InterPro" id="IPR012854">
    <property type="entry name" value="Cu_amine_oxidase-like_N"/>
</dbReference>
<organism evidence="3 4">
    <name type="scientific">Anoxynatronum sibiricum</name>
    <dbReference type="NCBI Taxonomy" id="210623"/>
    <lineage>
        <taxon>Bacteria</taxon>
        <taxon>Bacillati</taxon>
        <taxon>Bacillota</taxon>
        <taxon>Clostridia</taxon>
        <taxon>Eubacteriales</taxon>
        <taxon>Clostridiaceae</taxon>
        <taxon>Anoxynatronum</taxon>
    </lineage>
</organism>
<protein>
    <submittedName>
        <fullName evidence="3">Copper amine oxidase N-terminal domain-containing protein</fullName>
    </submittedName>
</protein>
<evidence type="ECO:0000256" key="1">
    <source>
        <dbReference type="SAM" id="MobiDB-lite"/>
    </source>
</evidence>
<dbReference type="RefSeq" id="WP_343186024.1">
    <property type="nucleotide sequence ID" value="NZ_JBCITM010000008.1"/>
</dbReference>
<evidence type="ECO:0000313" key="3">
    <source>
        <dbReference type="EMBL" id="MEN1760705.1"/>
    </source>
</evidence>
<dbReference type="InterPro" id="IPR036582">
    <property type="entry name" value="Mao_N_sf"/>
</dbReference>
<sequence>MFLISNLQHRKKSFQPLAVLLALALLLPLGTFTAFGENLAGESFSALTQREPVPAFGSITGTVGEIRPMQSLPDAYYIVLEDEENPTWLTITTDTFLFSDEAPEAGDTVTGFYDLNAPMILIYPPQYPIVALAVNPGDTNLFVGEFGSDLVDATETLMLVITEDTQVETPDGQPFTESLAGHTLAVAYGASTRSIPAQTRPQRVVVLSAELNDADVTEDENDENEAADEIAGEDEGESEGEGAVEDETEPVKPAEDGNAASRPITHEPDWMPALEGMDLVVENAILRDAPAAWATDDQVVMVPLKIIAESLGYRVHWLAETQTVTLSDSHSLTIGADAYVDMSQDSPIRLGTPPALREGRTFVPLTFFRDVIPMNNAYVFENQIVIDNQEVMH</sequence>
<dbReference type="Pfam" id="PF07833">
    <property type="entry name" value="Cu_amine_oxidN1"/>
    <property type="match status" value="1"/>
</dbReference>
<feature type="compositionally biased region" description="Acidic residues" evidence="1">
    <location>
        <begin position="212"/>
        <end position="248"/>
    </location>
</feature>
<proteinExistence type="predicted"/>
<feature type="domain" description="Copper amine oxidase-like N-terminal" evidence="2">
    <location>
        <begin position="295"/>
        <end position="378"/>
    </location>
</feature>
<evidence type="ECO:0000259" key="2">
    <source>
        <dbReference type="Pfam" id="PF07833"/>
    </source>
</evidence>
<evidence type="ECO:0000313" key="4">
    <source>
        <dbReference type="Proteomes" id="UP001407405"/>
    </source>
</evidence>
<reference evidence="3 4" key="1">
    <citation type="submission" date="2024-04" db="EMBL/GenBank/DDBJ databases">
        <title>Genome sequencing and metabolic network reconstruction of aminoacids and betaine degradation by Anoxynatronum sibiricum.</title>
        <authorList>
            <person name="Detkova E.N."/>
            <person name="Boltjanskaja Y.V."/>
            <person name="Mardanov A.V."/>
            <person name="Kevbrin V."/>
        </authorList>
    </citation>
    <scope>NUCLEOTIDE SEQUENCE [LARGE SCALE GENOMIC DNA]</scope>
    <source>
        <strain evidence="3 4">Z-7981</strain>
    </source>
</reference>
<dbReference type="SUPFAM" id="SSF55383">
    <property type="entry name" value="Copper amine oxidase, domain N"/>
    <property type="match status" value="1"/>
</dbReference>
<dbReference type="EMBL" id="JBCITM010000008">
    <property type="protein sequence ID" value="MEN1760705.1"/>
    <property type="molecule type" value="Genomic_DNA"/>
</dbReference>
<name>A0ABU9VV16_9CLOT</name>
<feature type="region of interest" description="Disordered" evidence="1">
    <location>
        <begin position="211"/>
        <end position="270"/>
    </location>
</feature>
<comment type="caution">
    <text evidence="3">The sequence shown here is derived from an EMBL/GenBank/DDBJ whole genome shotgun (WGS) entry which is preliminary data.</text>
</comment>
<gene>
    <name evidence="3" type="ORF">AAIG11_09485</name>
</gene>